<feature type="signal peptide" evidence="9">
    <location>
        <begin position="1"/>
        <end position="23"/>
    </location>
</feature>
<dbReference type="InterPro" id="IPR023058">
    <property type="entry name" value="PPIase_PpiC_CS"/>
</dbReference>
<dbReference type="GO" id="GO:0003755">
    <property type="term" value="F:peptidyl-prolyl cis-trans isomerase activity"/>
    <property type="evidence" value="ECO:0007669"/>
    <property type="project" value="UniProtKB-KW"/>
</dbReference>
<organism evidence="11 12">
    <name type="scientific">Marimonas arenosa</name>
    <dbReference type="NCBI Taxonomy" id="1795305"/>
    <lineage>
        <taxon>Bacteria</taxon>
        <taxon>Pseudomonadati</taxon>
        <taxon>Pseudomonadota</taxon>
        <taxon>Alphaproteobacteria</taxon>
        <taxon>Rhodobacterales</taxon>
        <taxon>Paracoccaceae</taxon>
        <taxon>Marimonas</taxon>
    </lineage>
</organism>
<sequence>MSKQLFFLAGPILALGLSTAPIAAEDAPTADSVVATVNDTEITLGHMILVRDNLPEQYKQLPDDVLFNGILEQIISQTLLQQSLDGYEPKAVRLAVENERRALLAGEAIEEMLAEVLTEDQVQMAYSEKYAGDPGKEYRASHILVETEDEAKALIEELEGGADFAALAKEKSTGPSGPSGGDLGWFGEGRMVPEFETAVTALEVGQVSDPVNTQFGWHVILLNETRIAEAPPLESVRAAIEEELQTEMVEGHIEGLRGEAKIDQADESRFDPAILKDLTLLEN</sequence>
<dbReference type="RefSeq" id="WP_306735664.1">
    <property type="nucleotide sequence ID" value="NZ_JANHAX010000003.1"/>
</dbReference>
<comment type="catalytic activity">
    <reaction evidence="1">
        <text>[protein]-peptidylproline (omega=180) = [protein]-peptidylproline (omega=0)</text>
        <dbReference type="Rhea" id="RHEA:16237"/>
        <dbReference type="Rhea" id="RHEA-COMP:10747"/>
        <dbReference type="Rhea" id="RHEA-COMP:10748"/>
        <dbReference type="ChEBI" id="CHEBI:83833"/>
        <dbReference type="ChEBI" id="CHEBI:83834"/>
        <dbReference type="EC" id="5.2.1.8"/>
    </reaction>
</comment>
<dbReference type="SUPFAM" id="SSF54534">
    <property type="entry name" value="FKBP-like"/>
    <property type="match status" value="1"/>
</dbReference>
<evidence type="ECO:0000256" key="4">
    <source>
        <dbReference type="ARBA" id="ARBA00018370"/>
    </source>
</evidence>
<evidence type="ECO:0000256" key="7">
    <source>
        <dbReference type="ARBA" id="ARBA00031484"/>
    </source>
</evidence>
<comment type="caution">
    <text evidence="11">The sequence shown here is derived from an EMBL/GenBank/DDBJ whole genome shotgun (WGS) entry which is preliminary data.</text>
</comment>
<keyword evidence="5 8" id="KW-0697">Rotamase</keyword>
<dbReference type="EC" id="5.2.1.8" evidence="3"/>
<name>A0AAE4B5I9_9RHOB</name>
<dbReference type="PANTHER" id="PTHR47245">
    <property type="entry name" value="PEPTIDYLPROLYL ISOMERASE"/>
    <property type="match status" value="1"/>
</dbReference>
<proteinExistence type="inferred from homology"/>
<reference evidence="11" key="1">
    <citation type="submission" date="2022-07" db="EMBL/GenBank/DDBJ databases">
        <authorList>
            <person name="Otstavnykh N."/>
            <person name="Isaeva M."/>
            <person name="Bystritskaya E."/>
        </authorList>
    </citation>
    <scope>NUCLEOTIDE SEQUENCE</scope>
    <source>
        <strain evidence="11">KCTC 52189</strain>
    </source>
</reference>
<dbReference type="SUPFAM" id="SSF109998">
    <property type="entry name" value="Triger factor/SurA peptide-binding domain-like"/>
    <property type="match status" value="1"/>
</dbReference>
<dbReference type="Gene3D" id="3.10.50.40">
    <property type="match status" value="1"/>
</dbReference>
<protein>
    <recommendedName>
        <fullName evidence="4">Parvulin-like PPIase</fullName>
        <ecNumber evidence="3">5.2.1.8</ecNumber>
    </recommendedName>
    <alternativeName>
        <fullName evidence="6">Peptidyl-prolyl cis-trans isomerase plp</fullName>
    </alternativeName>
    <alternativeName>
        <fullName evidence="7">Rotamase plp</fullName>
    </alternativeName>
</protein>
<evidence type="ECO:0000256" key="5">
    <source>
        <dbReference type="ARBA" id="ARBA00023110"/>
    </source>
</evidence>
<feature type="chain" id="PRO_5042028770" description="Parvulin-like PPIase" evidence="9">
    <location>
        <begin position="24"/>
        <end position="283"/>
    </location>
</feature>
<dbReference type="Proteomes" id="UP001226762">
    <property type="component" value="Unassembled WGS sequence"/>
</dbReference>
<keyword evidence="8 11" id="KW-0413">Isomerase</keyword>
<evidence type="ECO:0000256" key="3">
    <source>
        <dbReference type="ARBA" id="ARBA00013194"/>
    </source>
</evidence>
<evidence type="ECO:0000256" key="8">
    <source>
        <dbReference type="PROSITE-ProRule" id="PRU00278"/>
    </source>
</evidence>
<dbReference type="PANTHER" id="PTHR47245:SF2">
    <property type="entry name" value="PEPTIDYL-PROLYL CIS-TRANS ISOMERASE HP_0175-RELATED"/>
    <property type="match status" value="1"/>
</dbReference>
<dbReference type="PROSITE" id="PS01096">
    <property type="entry name" value="PPIC_PPIASE_1"/>
    <property type="match status" value="1"/>
</dbReference>
<accession>A0AAE4B5I9</accession>
<dbReference type="InterPro" id="IPR027304">
    <property type="entry name" value="Trigger_fact/SurA_dom_sf"/>
</dbReference>
<evidence type="ECO:0000313" key="12">
    <source>
        <dbReference type="Proteomes" id="UP001226762"/>
    </source>
</evidence>
<evidence type="ECO:0000313" key="11">
    <source>
        <dbReference type="EMBL" id="MDQ2090379.1"/>
    </source>
</evidence>
<comment type="similarity">
    <text evidence="2">Belongs to the PpiC/parvulin rotamase family.</text>
</comment>
<dbReference type="EMBL" id="JANHAX010000003">
    <property type="protein sequence ID" value="MDQ2090379.1"/>
    <property type="molecule type" value="Genomic_DNA"/>
</dbReference>
<evidence type="ECO:0000256" key="6">
    <source>
        <dbReference type="ARBA" id="ARBA00030642"/>
    </source>
</evidence>
<dbReference type="PROSITE" id="PS50198">
    <property type="entry name" value="PPIC_PPIASE_2"/>
    <property type="match status" value="1"/>
</dbReference>
<dbReference type="AlphaFoldDB" id="A0AAE4B5I9"/>
<keyword evidence="12" id="KW-1185">Reference proteome</keyword>
<gene>
    <name evidence="11" type="ORF">NO357_10770</name>
</gene>
<dbReference type="InterPro" id="IPR046357">
    <property type="entry name" value="PPIase_dom_sf"/>
</dbReference>
<dbReference type="Pfam" id="PF00639">
    <property type="entry name" value="Rotamase"/>
    <property type="match status" value="1"/>
</dbReference>
<dbReference type="InterPro" id="IPR050245">
    <property type="entry name" value="PrsA_foldase"/>
</dbReference>
<feature type="domain" description="PpiC" evidence="10">
    <location>
        <begin position="135"/>
        <end position="224"/>
    </location>
</feature>
<evidence type="ECO:0000256" key="2">
    <source>
        <dbReference type="ARBA" id="ARBA00007656"/>
    </source>
</evidence>
<dbReference type="InterPro" id="IPR000297">
    <property type="entry name" value="PPIase_PpiC"/>
</dbReference>
<keyword evidence="9" id="KW-0732">Signal</keyword>
<reference evidence="11" key="2">
    <citation type="submission" date="2023-02" db="EMBL/GenBank/DDBJ databases">
        <title>'Rhodoalgimonas zhirmunskyi' gen. nov., isolated from a red alga.</title>
        <authorList>
            <person name="Nedashkovskaya O.I."/>
            <person name="Otstavnykh N.Y."/>
            <person name="Bystritskaya E.P."/>
            <person name="Balabanova L.A."/>
            <person name="Isaeva M.P."/>
        </authorList>
    </citation>
    <scope>NUCLEOTIDE SEQUENCE</scope>
    <source>
        <strain evidence="11">KCTC 52189</strain>
    </source>
</reference>
<evidence type="ECO:0000256" key="1">
    <source>
        <dbReference type="ARBA" id="ARBA00000971"/>
    </source>
</evidence>
<evidence type="ECO:0000259" key="10">
    <source>
        <dbReference type="PROSITE" id="PS50198"/>
    </source>
</evidence>
<evidence type="ECO:0000256" key="9">
    <source>
        <dbReference type="SAM" id="SignalP"/>
    </source>
</evidence>